<sequence length="104" mass="11346">MVQFFHPATGDITLTGVMAALGDPVRLAIVRALHEAGEGKSCRMACPTQHIAPSTLSNHFRILREAGLVHTTKRGVENISVLRHDDLDSRFPGLIEQILSHEPA</sequence>
<dbReference type="EMBL" id="LT960614">
    <property type="protein sequence ID" value="SON58279.1"/>
    <property type="molecule type" value="Genomic_DNA"/>
</dbReference>
<accession>A0A2C9DDP3</accession>
<protein>
    <submittedName>
        <fullName evidence="2">Helix-turn-helix protein</fullName>
    </submittedName>
</protein>
<dbReference type="AlphaFoldDB" id="A0A2C9DDP3"/>
<dbReference type="SMART" id="SM00418">
    <property type="entry name" value="HTH_ARSR"/>
    <property type="match status" value="1"/>
</dbReference>
<dbReference type="SUPFAM" id="SSF46785">
    <property type="entry name" value="Winged helix' DNA-binding domain"/>
    <property type="match status" value="1"/>
</dbReference>
<dbReference type="PROSITE" id="PS50987">
    <property type="entry name" value="HTH_ARSR_2"/>
    <property type="match status" value="1"/>
</dbReference>
<organism evidence="2 3">
    <name type="scientific">Hartmannibacter diazotrophicus</name>
    <dbReference type="NCBI Taxonomy" id="1482074"/>
    <lineage>
        <taxon>Bacteria</taxon>
        <taxon>Pseudomonadati</taxon>
        <taxon>Pseudomonadota</taxon>
        <taxon>Alphaproteobacteria</taxon>
        <taxon>Hyphomicrobiales</taxon>
        <taxon>Pleomorphomonadaceae</taxon>
        <taxon>Hartmannibacter</taxon>
    </lineage>
</organism>
<dbReference type="InterPro" id="IPR001845">
    <property type="entry name" value="HTH_ArsR_DNA-bd_dom"/>
</dbReference>
<dbReference type="CDD" id="cd00090">
    <property type="entry name" value="HTH_ARSR"/>
    <property type="match status" value="1"/>
</dbReference>
<evidence type="ECO:0000313" key="3">
    <source>
        <dbReference type="Proteomes" id="UP000223606"/>
    </source>
</evidence>
<dbReference type="Proteomes" id="UP000223606">
    <property type="component" value="Chromosome 1"/>
</dbReference>
<reference evidence="3" key="1">
    <citation type="submission" date="2017-09" db="EMBL/GenBank/DDBJ databases">
        <title>Genome sequence of Nannocystis excedens DSM 71.</title>
        <authorList>
            <person name="Blom J."/>
        </authorList>
    </citation>
    <scope>NUCLEOTIDE SEQUENCE [LARGE SCALE GENOMIC DNA]</scope>
    <source>
        <strain evidence="3">type strain: E19</strain>
    </source>
</reference>
<evidence type="ECO:0000259" key="1">
    <source>
        <dbReference type="PROSITE" id="PS50987"/>
    </source>
</evidence>
<dbReference type="KEGG" id="hdi:HDIA_4738"/>
<dbReference type="GO" id="GO:0003700">
    <property type="term" value="F:DNA-binding transcription factor activity"/>
    <property type="evidence" value="ECO:0007669"/>
    <property type="project" value="InterPro"/>
</dbReference>
<keyword evidence="3" id="KW-1185">Reference proteome</keyword>
<dbReference type="InterPro" id="IPR036388">
    <property type="entry name" value="WH-like_DNA-bd_sf"/>
</dbReference>
<dbReference type="InterPro" id="IPR011991">
    <property type="entry name" value="ArsR-like_HTH"/>
</dbReference>
<evidence type="ECO:0000313" key="2">
    <source>
        <dbReference type="EMBL" id="SON58279.1"/>
    </source>
</evidence>
<feature type="domain" description="HTH arsR-type" evidence="1">
    <location>
        <begin position="6"/>
        <end position="104"/>
    </location>
</feature>
<dbReference type="InterPro" id="IPR036390">
    <property type="entry name" value="WH_DNA-bd_sf"/>
</dbReference>
<dbReference type="PRINTS" id="PR00778">
    <property type="entry name" value="HTHARSR"/>
</dbReference>
<dbReference type="RefSeq" id="WP_099559131.1">
    <property type="nucleotide sequence ID" value="NZ_LT960614.1"/>
</dbReference>
<dbReference type="OrthoDB" id="7192471at2"/>
<gene>
    <name evidence="2" type="ORF">HDIA_4738</name>
</gene>
<dbReference type="Gene3D" id="1.10.10.10">
    <property type="entry name" value="Winged helix-like DNA-binding domain superfamily/Winged helix DNA-binding domain"/>
    <property type="match status" value="1"/>
</dbReference>
<proteinExistence type="predicted"/>
<name>A0A2C9DDP3_9HYPH</name>
<dbReference type="Pfam" id="PF01022">
    <property type="entry name" value="HTH_5"/>
    <property type="match status" value="1"/>
</dbReference>